<organism evidence="2 3">
    <name type="scientific">Ktedonospora formicarum</name>
    <dbReference type="NCBI Taxonomy" id="2778364"/>
    <lineage>
        <taxon>Bacteria</taxon>
        <taxon>Bacillati</taxon>
        <taxon>Chloroflexota</taxon>
        <taxon>Ktedonobacteria</taxon>
        <taxon>Ktedonobacterales</taxon>
        <taxon>Ktedonobacteraceae</taxon>
        <taxon>Ktedonospora</taxon>
    </lineage>
</organism>
<dbReference type="EMBL" id="BNJF01000001">
    <property type="protein sequence ID" value="GHO42356.1"/>
    <property type="molecule type" value="Genomic_DNA"/>
</dbReference>
<sequence>MQRWGRPAQQDSFTAPQSTIWMAIRGIIAILFGIAALVWPGLTLFILIYLFAAYVLVDGIFAVIASFQGRRYTRYWWVIFIEGLIGIAIGIIAFSSPGLTAVALLFLIATWAILTGIFELINAFSGRRPAESEWAMGIAGALSIVLGILLFAQPGAGLLTIVWLIGIYAIVWGLVLIARSFQRRAPSTGTPSRV</sequence>
<feature type="transmembrane region" description="Helical" evidence="1">
    <location>
        <begin position="20"/>
        <end position="39"/>
    </location>
</feature>
<keyword evidence="3" id="KW-1185">Reference proteome</keyword>
<dbReference type="RefSeq" id="WP_220191903.1">
    <property type="nucleotide sequence ID" value="NZ_BNJF01000001.1"/>
</dbReference>
<keyword evidence="1" id="KW-1133">Transmembrane helix</keyword>
<gene>
    <name evidence="2" type="ORF">KSX_05190</name>
</gene>
<keyword evidence="1" id="KW-0812">Transmembrane</keyword>
<feature type="transmembrane region" description="Helical" evidence="1">
    <location>
        <begin position="45"/>
        <end position="64"/>
    </location>
</feature>
<dbReference type="PANTHER" id="PTHR34989">
    <property type="entry name" value="PROTEIN HDED"/>
    <property type="match status" value="1"/>
</dbReference>
<dbReference type="InterPro" id="IPR052712">
    <property type="entry name" value="Acid_resist_chaperone_HdeD"/>
</dbReference>
<proteinExistence type="predicted"/>
<dbReference type="Proteomes" id="UP000612362">
    <property type="component" value="Unassembled WGS sequence"/>
</dbReference>
<name>A0A8J3MQ31_9CHLR</name>
<dbReference type="AlphaFoldDB" id="A0A8J3MQ31"/>
<feature type="transmembrane region" description="Helical" evidence="1">
    <location>
        <begin position="158"/>
        <end position="178"/>
    </location>
</feature>
<evidence type="ECO:0000313" key="3">
    <source>
        <dbReference type="Proteomes" id="UP000612362"/>
    </source>
</evidence>
<reference evidence="2" key="1">
    <citation type="submission" date="2020-10" db="EMBL/GenBank/DDBJ databases">
        <title>Taxonomic study of unclassified bacteria belonging to the class Ktedonobacteria.</title>
        <authorList>
            <person name="Yabe S."/>
            <person name="Wang C.M."/>
            <person name="Zheng Y."/>
            <person name="Sakai Y."/>
            <person name="Cavaletti L."/>
            <person name="Monciardini P."/>
            <person name="Donadio S."/>
        </authorList>
    </citation>
    <scope>NUCLEOTIDE SEQUENCE</scope>
    <source>
        <strain evidence="2">SOSP1-1</strain>
    </source>
</reference>
<keyword evidence="1" id="KW-0472">Membrane</keyword>
<dbReference type="GO" id="GO:0005886">
    <property type="term" value="C:plasma membrane"/>
    <property type="evidence" value="ECO:0007669"/>
    <property type="project" value="TreeGrafter"/>
</dbReference>
<dbReference type="Pfam" id="PF03729">
    <property type="entry name" value="DUF308"/>
    <property type="match status" value="1"/>
</dbReference>
<feature type="transmembrane region" description="Helical" evidence="1">
    <location>
        <begin position="76"/>
        <end position="95"/>
    </location>
</feature>
<protein>
    <submittedName>
        <fullName evidence="2">Membrane protein</fullName>
    </submittedName>
</protein>
<dbReference type="InterPro" id="IPR005325">
    <property type="entry name" value="DUF308_memb"/>
</dbReference>
<dbReference type="PANTHER" id="PTHR34989:SF1">
    <property type="entry name" value="PROTEIN HDED"/>
    <property type="match status" value="1"/>
</dbReference>
<evidence type="ECO:0000256" key="1">
    <source>
        <dbReference type="SAM" id="Phobius"/>
    </source>
</evidence>
<accession>A0A8J3MQ31</accession>
<feature type="transmembrane region" description="Helical" evidence="1">
    <location>
        <begin position="101"/>
        <end position="122"/>
    </location>
</feature>
<feature type="transmembrane region" description="Helical" evidence="1">
    <location>
        <begin position="134"/>
        <end position="152"/>
    </location>
</feature>
<evidence type="ECO:0000313" key="2">
    <source>
        <dbReference type="EMBL" id="GHO42356.1"/>
    </source>
</evidence>
<comment type="caution">
    <text evidence="2">The sequence shown here is derived from an EMBL/GenBank/DDBJ whole genome shotgun (WGS) entry which is preliminary data.</text>
</comment>